<evidence type="ECO:0000256" key="2">
    <source>
        <dbReference type="ARBA" id="ARBA00010782"/>
    </source>
</evidence>
<keyword evidence="4 6" id="KW-0539">Nucleus</keyword>
<reference evidence="9 10" key="1">
    <citation type="submission" date="2024-05" db="EMBL/GenBank/DDBJ databases">
        <title>Genetic variation in Jamaican populations of the coffee berry borer (Hypothenemus hampei).</title>
        <authorList>
            <person name="Errbii M."/>
            <person name="Myrie A."/>
        </authorList>
    </citation>
    <scope>NUCLEOTIDE SEQUENCE [LARGE SCALE GENOMIC DNA]</scope>
    <source>
        <strain evidence="9">JA-Hopewell-2020-01-JO</strain>
        <tissue evidence="9">Whole body</tissue>
    </source>
</reference>
<feature type="region of interest" description="Disordered" evidence="7">
    <location>
        <begin position="303"/>
        <end position="322"/>
    </location>
</feature>
<evidence type="ECO:0000313" key="10">
    <source>
        <dbReference type="Proteomes" id="UP001566132"/>
    </source>
</evidence>
<keyword evidence="10" id="KW-1185">Reference proteome</keyword>
<evidence type="ECO:0000256" key="6">
    <source>
        <dbReference type="RuleBase" id="RU367086"/>
    </source>
</evidence>
<evidence type="ECO:0000256" key="1">
    <source>
        <dbReference type="ARBA" id="ARBA00004604"/>
    </source>
</evidence>
<dbReference type="InterPro" id="IPR039770">
    <property type="entry name" value="Rpf2"/>
</dbReference>
<dbReference type="Pfam" id="PF04427">
    <property type="entry name" value="Brix"/>
    <property type="match status" value="1"/>
</dbReference>
<evidence type="ECO:0000256" key="5">
    <source>
        <dbReference type="ARBA" id="ARBA00030889"/>
    </source>
</evidence>
<comment type="caution">
    <text evidence="9">The sequence shown here is derived from an EMBL/GenBank/DDBJ whole genome shotgun (WGS) entry which is preliminary data.</text>
</comment>
<sequence>MSVLQRVVKPTTHKGKKVLLRKEPQIIEGTKRAIFFKGRKSSEKVRRVLRDIFDLKKPDAQMLSRNNDVTIFENATPVEAFCRKHDCGLFMMGSHSKKRPDNIVVGRMFNHSLLDMVELNIDNYEGLREFAVSKITIGIKPCLLFNGPHWEQSDEYRQLKSILIDFFHREQVDAVRLQGIEHTISFNALPDGKICLRSYKVLLKKSGVREPRVELEEIGPRINFTLRRTKLPSPDLMKEACKKPGELKVHKKKNISTDSLGTTHGRIHMGKQDIQKIQTRKMKGLKKTSEERIALKRKVLRESGDVSVKRRRSVSRGSSSSN</sequence>
<dbReference type="GO" id="GO:0005730">
    <property type="term" value="C:nucleolus"/>
    <property type="evidence" value="ECO:0007669"/>
    <property type="project" value="UniProtKB-SubCell"/>
</dbReference>
<dbReference type="GO" id="GO:0019843">
    <property type="term" value="F:rRNA binding"/>
    <property type="evidence" value="ECO:0007669"/>
    <property type="project" value="UniProtKB-UniRule"/>
</dbReference>
<dbReference type="EMBL" id="JBDJPC010000004">
    <property type="protein sequence ID" value="KAL1505527.1"/>
    <property type="molecule type" value="Genomic_DNA"/>
</dbReference>
<dbReference type="InterPro" id="IPR007109">
    <property type="entry name" value="Brix"/>
</dbReference>
<accession>A0ABD1EWW2</accession>
<dbReference type="PANTHER" id="PTHR12728:SF0">
    <property type="entry name" value="RIBOSOME PRODUCTION FACTOR 2 HOMOLOG"/>
    <property type="match status" value="1"/>
</dbReference>
<evidence type="ECO:0000313" key="9">
    <source>
        <dbReference type="EMBL" id="KAL1505527.1"/>
    </source>
</evidence>
<dbReference type="PANTHER" id="PTHR12728">
    <property type="entry name" value="BRIX DOMAIN CONTAINING PROTEIN"/>
    <property type="match status" value="1"/>
</dbReference>
<comment type="similarity">
    <text evidence="2 6">Belongs to the RPF2 family.</text>
</comment>
<proteinExistence type="inferred from homology"/>
<comment type="subcellular location">
    <subcellularLocation>
        <location evidence="1 6">Nucleus</location>
        <location evidence="1 6">Nucleolus</location>
    </subcellularLocation>
</comment>
<protein>
    <recommendedName>
        <fullName evidence="3 6">Ribosome production factor 2 homolog</fullName>
    </recommendedName>
    <alternativeName>
        <fullName evidence="5 6">Ribosome biogenesis protein RPF2 homolog</fullName>
    </alternativeName>
</protein>
<evidence type="ECO:0000256" key="3">
    <source>
        <dbReference type="ARBA" id="ARBA00020387"/>
    </source>
</evidence>
<dbReference type="PROSITE" id="PS50833">
    <property type="entry name" value="BRIX"/>
    <property type="match status" value="1"/>
</dbReference>
<evidence type="ECO:0000256" key="7">
    <source>
        <dbReference type="SAM" id="MobiDB-lite"/>
    </source>
</evidence>
<feature type="domain" description="Brix" evidence="8">
    <location>
        <begin position="31"/>
        <end position="235"/>
    </location>
</feature>
<organism evidence="9 10">
    <name type="scientific">Hypothenemus hampei</name>
    <name type="common">Coffee berry borer</name>
    <dbReference type="NCBI Taxonomy" id="57062"/>
    <lineage>
        <taxon>Eukaryota</taxon>
        <taxon>Metazoa</taxon>
        <taxon>Ecdysozoa</taxon>
        <taxon>Arthropoda</taxon>
        <taxon>Hexapoda</taxon>
        <taxon>Insecta</taxon>
        <taxon>Pterygota</taxon>
        <taxon>Neoptera</taxon>
        <taxon>Endopterygota</taxon>
        <taxon>Coleoptera</taxon>
        <taxon>Polyphaga</taxon>
        <taxon>Cucujiformia</taxon>
        <taxon>Curculionidae</taxon>
        <taxon>Scolytinae</taxon>
        <taxon>Hypothenemus</taxon>
    </lineage>
</organism>
<dbReference type="Proteomes" id="UP001566132">
    <property type="component" value="Unassembled WGS sequence"/>
</dbReference>
<evidence type="ECO:0000256" key="4">
    <source>
        <dbReference type="ARBA" id="ARBA00023242"/>
    </source>
</evidence>
<evidence type="ECO:0000259" key="8">
    <source>
        <dbReference type="PROSITE" id="PS50833"/>
    </source>
</evidence>
<name>A0ABD1EWW2_HYPHA</name>
<dbReference type="SMART" id="SM00879">
    <property type="entry name" value="Brix"/>
    <property type="match status" value="1"/>
</dbReference>
<dbReference type="AlphaFoldDB" id="A0ABD1EWW2"/>
<gene>
    <name evidence="9" type="ORF">ABEB36_005072</name>
</gene>